<evidence type="ECO:0000256" key="1">
    <source>
        <dbReference type="SAM" id="MobiDB-lite"/>
    </source>
</evidence>
<gene>
    <name evidence="2" type="primary">RAB3A_1</name>
    <name evidence="2" type="ORF">EYF80_063705</name>
</gene>
<dbReference type="Proteomes" id="UP000314294">
    <property type="component" value="Unassembled WGS sequence"/>
</dbReference>
<dbReference type="EMBL" id="SRLO01010848">
    <property type="protein sequence ID" value="TNN26158.1"/>
    <property type="molecule type" value="Genomic_DNA"/>
</dbReference>
<reference evidence="2 3" key="1">
    <citation type="submission" date="2019-03" db="EMBL/GenBank/DDBJ databases">
        <title>First draft genome of Liparis tanakae, snailfish: a comprehensive survey of snailfish specific genes.</title>
        <authorList>
            <person name="Kim W."/>
            <person name="Song I."/>
            <person name="Jeong J.-H."/>
            <person name="Kim D."/>
            <person name="Kim S."/>
            <person name="Ryu S."/>
            <person name="Song J.Y."/>
            <person name="Lee S.K."/>
        </authorList>
    </citation>
    <scope>NUCLEOTIDE SEQUENCE [LARGE SCALE GENOMIC DNA]</scope>
    <source>
        <tissue evidence="2">Muscle</tissue>
    </source>
</reference>
<organism evidence="2 3">
    <name type="scientific">Liparis tanakae</name>
    <name type="common">Tanaka's snailfish</name>
    <dbReference type="NCBI Taxonomy" id="230148"/>
    <lineage>
        <taxon>Eukaryota</taxon>
        <taxon>Metazoa</taxon>
        <taxon>Chordata</taxon>
        <taxon>Craniata</taxon>
        <taxon>Vertebrata</taxon>
        <taxon>Euteleostomi</taxon>
        <taxon>Actinopterygii</taxon>
        <taxon>Neopterygii</taxon>
        <taxon>Teleostei</taxon>
        <taxon>Neoteleostei</taxon>
        <taxon>Acanthomorphata</taxon>
        <taxon>Eupercaria</taxon>
        <taxon>Perciformes</taxon>
        <taxon>Cottioidei</taxon>
        <taxon>Cottales</taxon>
        <taxon>Liparidae</taxon>
        <taxon>Liparis</taxon>
    </lineage>
</organism>
<dbReference type="Pfam" id="PF08477">
    <property type="entry name" value="Roc"/>
    <property type="match status" value="1"/>
</dbReference>
<evidence type="ECO:0000313" key="2">
    <source>
        <dbReference type="EMBL" id="TNN26158.1"/>
    </source>
</evidence>
<comment type="caution">
    <text evidence="2">The sequence shown here is derived from an EMBL/GenBank/DDBJ whole genome shotgun (WGS) entry which is preliminary data.</text>
</comment>
<keyword evidence="3" id="KW-1185">Reference proteome</keyword>
<dbReference type="InterPro" id="IPR027417">
    <property type="entry name" value="P-loop_NTPase"/>
</dbReference>
<evidence type="ECO:0000313" key="3">
    <source>
        <dbReference type="Proteomes" id="UP000314294"/>
    </source>
</evidence>
<name>A0A4Z2EBM3_9TELE</name>
<feature type="region of interest" description="Disordered" evidence="1">
    <location>
        <begin position="64"/>
        <end position="133"/>
    </location>
</feature>
<dbReference type="AlphaFoldDB" id="A0A4Z2EBM3"/>
<dbReference type="Gene3D" id="3.40.50.300">
    <property type="entry name" value="P-loop containing nucleotide triphosphate hydrolases"/>
    <property type="match status" value="1"/>
</dbReference>
<feature type="compositionally biased region" description="Acidic residues" evidence="1">
    <location>
        <begin position="67"/>
        <end position="76"/>
    </location>
</feature>
<protein>
    <submittedName>
        <fullName evidence="2">Ras-related protein Rab-3A</fullName>
    </submittedName>
</protein>
<dbReference type="SUPFAM" id="SSF52540">
    <property type="entry name" value="P-loop containing nucleoside triphosphate hydrolases"/>
    <property type="match status" value="1"/>
</dbReference>
<dbReference type="OrthoDB" id="9837699at2759"/>
<accession>A0A4Z2EBM3</accession>
<proteinExistence type="predicted"/>
<sequence>MSLSIRSEDEEELIRGSARHILPNGSCQSSCTATSRGHLQRIISIEEDHLPHLLLNDCRPRTPLQECSEEEEEASDDEGRTDLAMRGIYPCASSASQDEAEDRETPSSPRATSHRLGSASAAVFPQEEAGPSPPDRLFKIVLVGNSSVGKTSLLRRFCDGCFHPGTSATVGAYGGSREQWRPGR</sequence>